<evidence type="ECO:0000259" key="1">
    <source>
        <dbReference type="Pfam" id="PF04167"/>
    </source>
</evidence>
<keyword evidence="3" id="KW-1185">Reference proteome</keyword>
<feature type="domain" description="DUF402" evidence="1">
    <location>
        <begin position="66"/>
        <end position="161"/>
    </location>
</feature>
<dbReference type="InterPro" id="IPR007295">
    <property type="entry name" value="DUF402"/>
</dbReference>
<dbReference type="InterPro" id="IPR035930">
    <property type="entry name" value="FomD-like_sf"/>
</dbReference>
<gene>
    <name evidence="2" type="ORF">ABE28_010495</name>
</gene>
<dbReference type="PANTHER" id="PTHR41271">
    <property type="entry name" value="DUF402 DOMAIN-CONTAINING PROTEIN"/>
    <property type="match status" value="1"/>
</dbReference>
<dbReference type="EMBL" id="CP017080">
    <property type="protein sequence ID" value="AOH54780.1"/>
    <property type="molecule type" value="Genomic_DNA"/>
</dbReference>
<reference evidence="2 3" key="1">
    <citation type="submission" date="2016-08" db="EMBL/GenBank/DDBJ databases">
        <title>Complete genome sequence of Bacillus muralis G25-68, a strain with toxicity to nematodes.</title>
        <authorList>
            <person name="Zheng Z."/>
        </authorList>
    </citation>
    <scope>NUCLEOTIDE SEQUENCE [LARGE SCALE GENOMIC DNA]</scope>
    <source>
        <strain evidence="2 3">G25-68</strain>
    </source>
</reference>
<evidence type="ECO:0000313" key="3">
    <source>
        <dbReference type="Proteomes" id="UP000077926"/>
    </source>
</evidence>
<dbReference type="RefSeq" id="WP_064465257.1">
    <property type="nucleotide sequence ID" value="NZ_CP017080.1"/>
</dbReference>
<name>A0A1B3XNP0_9BACI</name>
<sequence length="180" mass="20849">MLKRKYGNRLEWKRVLERKYAQAYIDTKEMKGYITLLHTIKVAEPLSAMYEGKKVCIVDDGYMWLQQFPLEKKHSVTTMFDDKGDIVQWYIDICQENGVEHGIPYMDDLYLDIIVLPSGEVIQKDADELDEALLSGMIDKSLYDSAWNEVKVLTTLIKNGSFEGLELSCYHKALLVNELK</sequence>
<dbReference type="Gene3D" id="2.40.380.10">
    <property type="entry name" value="FomD-like"/>
    <property type="match status" value="1"/>
</dbReference>
<dbReference type="PANTHER" id="PTHR41271:SF1">
    <property type="entry name" value="DUF402 DOMAIN-CONTAINING PROTEIN"/>
    <property type="match status" value="1"/>
</dbReference>
<accession>A0A1B3XNP0</accession>
<protein>
    <recommendedName>
        <fullName evidence="1">DUF402 domain-containing protein</fullName>
    </recommendedName>
</protein>
<proteinExistence type="predicted"/>
<dbReference type="AlphaFoldDB" id="A0A1B3XNP0"/>
<evidence type="ECO:0000313" key="2">
    <source>
        <dbReference type="EMBL" id="AOH54780.1"/>
    </source>
</evidence>
<dbReference type="KEGG" id="bmur:ABE28_010495"/>
<dbReference type="OrthoDB" id="2002222at2"/>
<dbReference type="Pfam" id="PF04167">
    <property type="entry name" value="DUF402"/>
    <property type="match status" value="1"/>
</dbReference>
<dbReference type="SUPFAM" id="SSF159234">
    <property type="entry name" value="FomD-like"/>
    <property type="match status" value="1"/>
</dbReference>
<dbReference type="Proteomes" id="UP000077926">
    <property type="component" value="Chromosome"/>
</dbReference>
<dbReference type="STRING" id="264697.ABE28_010495"/>
<organism evidence="2 3">
    <name type="scientific">Peribacillus muralis</name>
    <dbReference type="NCBI Taxonomy" id="264697"/>
    <lineage>
        <taxon>Bacteria</taxon>
        <taxon>Bacillati</taxon>
        <taxon>Bacillota</taxon>
        <taxon>Bacilli</taxon>
        <taxon>Bacillales</taxon>
        <taxon>Bacillaceae</taxon>
        <taxon>Peribacillus</taxon>
    </lineage>
</organism>